<dbReference type="InterPro" id="IPR015286">
    <property type="entry name" value="Porin_fam_mycobact-type"/>
</dbReference>
<dbReference type="Proteomes" id="UP001178281">
    <property type="component" value="Unassembled WGS sequence"/>
</dbReference>
<keyword evidence="3" id="KW-1185">Reference proteome</keyword>
<evidence type="ECO:0000313" key="2">
    <source>
        <dbReference type="EMBL" id="MDP0398196.1"/>
    </source>
</evidence>
<dbReference type="AlphaFoldDB" id="A0AA90SQS2"/>
<dbReference type="RefSeq" id="WP_220657857.1">
    <property type="nucleotide sequence ID" value="NZ_BAAAII010000004.1"/>
</dbReference>
<evidence type="ECO:0000313" key="3">
    <source>
        <dbReference type="Proteomes" id="UP001178281"/>
    </source>
</evidence>
<dbReference type="Gene3D" id="2.10.300.10">
    <property type="entry name" value="Porin MspA ribbon domain"/>
    <property type="match status" value="1"/>
</dbReference>
<organism evidence="2 3">
    <name type="scientific">Tsukamurella strandjordii</name>
    <dbReference type="NCBI Taxonomy" id="147577"/>
    <lineage>
        <taxon>Bacteria</taxon>
        <taxon>Bacillati</taxon>
        <taxon>Actinomycetota</taxon>
        <taxon>Actinomycetes</taxon>
        <taxon>Mycobacteriales</taxon>
        <taxon>Tsukamurellaceae</taxon>
        <taxon>Tsukamurella</taxon>
    </lineage>
</organism>
<feature type="signal peptide" evidence="1">
    <location>
        <begin position="1"/>
        <end position="28"/>
    </location>
</feature>
<gene>
    <name evidence="2" type="ORF">Q7X28_09695</name>
</gene>
<evidence type="ECO:0000256" key="1">
    <source>
        <dbReference type="SAM" id="SignalP"/>
    </source>
</evidence>
<dbReference type="Gene3D" id="2.60.40.1650">
    <property type="entry name" value="Porin MspA (Ig-like beta-sandwich domain)"/>
    <property type="match status" value="1"/>
</dbReference>
<comment type="caution">
    <text evidence="2">The sequence shown here is derived from an EMBL/GenBank/DDBJ whole genome shotgun (WGS) entry which is preliminary data.</text>
</comment>
<protein>
    <submittedName>
        <fullName evidence="2">MspA family porin</fullName>
    </submittedName>
</protein>
<proteinExistence type="predicted"/>
<dbReference type="PROSITE" id="PS51257">
    <property type="entry name" value="PROKAR_LIPOPROTEIN"/>
    <property type="match status" value="1"/>
</dbReference>
<accession>A0AA90SQS2</accession>
<name>A0AA90SQS2_9ACTN</name>
<feature type="chain" id="PRO_5041648698" evidence="1">
    <location>
        <begin position="29"/>
        <end position="233"/>
    </location>
</feature>
<keyword evidence="1" id="KW-0732">Signal</keyword>
<dbReference type="Pfam" id="PF09203">
    <property type="entry name" value="MspA"/>
    <property type="match status" value="1"/>
</dbReference>
<dbReference type="EMBL" id="JAUTIX010000003">
    <property type="protein sequence ID" value="MDP0398196.1"/>
    <property type="molecule type" value="Genomic_DNA"/>
</dbReference>
<reference evidence="2" key="1">
    <citation type="submission" date="2023-08" db="EMBL/GenBank/DDBJ databases">
        <title>The draft genome of Tsukamurella strandjordii strain 050030.</title>
        <authorList>
            <person name="Zhao F."/>
            <person name="Feng Y."/>
            <person name="Zong Z."/>
        </authorList>
    </citation>
    <scope>NUCLEOTIDE SEQUENCE</scope>
    <source>
        <strain evidence="2">050030</strain>
    </source>
</reference>
<sequence length="233" mass="23443">MRRIKIGMAAAAVAACAVSVMSVGPASAQITPQNPSGPVKGGKQTISSSEGVAGQISLFDLKAKLFPPLAGDNKSRLAYVDGKAEGTITQAPGEIQAATVEVGYVVACGVKDGGFESWIGSNQSISGGVGAVGAMGGLIPAGALGGGVGGTLGLSQNQVIKTAPGGIVYLPVGTKTIQKPKVGESFGVRFGEKRVSIEGCIGSVDAVAYSTLTVSSRNFDDMKTVYSEVMRFA</sequence>